<reference evidence="1" key="1">
    <citation type="submission" date="2020-05" db="EMBL/GenBank/DDBJ databases">
        <authorList>
            <person name="Chiriac C."/>
            <person name="Salcher M."/>
            <person name="Ghai R."/>
            <person name="Kavagutti S V."/>
        </authorList>
    </citation>
    <scope>NUCLEOTIDE SEQUENCE</scope>
</reference>
<name>A0A6J7MWU9_9ZZZZ</name>
<evidence type="ECO:0000313" key="1">
    <source>
        <dbReference type="EMBL" id="CAB4982813.1"/>
    </source>
</evidence>
<dbReference type="InterPro" id="IPR003798">
    <property type="entry name" value="DNA_recombination_RmuC"/>
</dbReference>
<dbReference type="AlphaFoldDB" id="A0A6J7MWU9"/>
<proteinExistence type="predicted"/>
<accession>A0A6J7MWU9</accession>
<protein>
    <submittedName>
        <fullName evidence="1">Unannotated protein</fullName>
    </submittedName>
</protein>
<dbReference type="Pfam" id="PF02646">
    <property type="entry name" value="RmuC"/>
    <property type="match status" value="1"/>
</dbReference>
<sequence>MMALLRTIGNIFSRNKLAENADEIQKVAGTFLKNITLLHSKIVAVGKAISSTSKAYEDLIPTAEKTVLSPARRIHNLGVSGDKDKLAIEYPEAPGSVRELKSIQGDDDFIEVEEIENINE</sequence>
<gene>
    <name evidence="1" type="ORF">UFOPK3935_00795</name>
</gene>
<organism evidence="1">
    <name type="scientific">freshwater metagenome</name>
    <dbReference type="NCBI Taxonomy" id="449393"/>
    <lineage>
        <taxon>unclassified sequences</taxon>
        <taxon>metagenomes</taxon>
        <taxon>ecological metagenomes</taxon>
    </lineage>
</organism>
<dbReference type="EMBL" id="CAFBOH010000108">
    <property type="protein sequence ID" value="CAB4982813.1"/>
    <property type="molecule type" value="Genomic_DNA"/>
</dbReference>